<keyword evidence="3" id="KW-1185">Reference proteome</keyword>
<dbReference type="EMBL" id="NBNE01005032">
    <property type="protein sequence ID" value="OWZ04307.1"/>
    <property type="molecule type" value="Genomic_DNA"/>
</dbReference>
<feature type="region of interest" description="Disordered" evidence="1">
    <location>
        <begin position="57"/>
        <end position="87"/>
    </location>
</feature>
<evidence type="ECO:0000313" key="2">
    <source>
        <dbReference type="EMBL" id="OWZ04307.1"/>
    </source>
</evidence>
<reference evidence="3" key="1">
    <citation type="submission" date="2017-03" db="EMBL/GenBank/DDBJ databases">
        <title>Phytopthora megakarya and P. palmivora, two closely related causual agents of cacao black pod achieved similar genome size and gene model numbers by different mechanisms.</title>
        <authorList>
            <person name="Ali S."/>
            <person name="Shao J."/>
            <person name="Larry D.J."/>
            <person name="Kronmiller B."/>
            <person name="Shen D."/>
            <person name="Strem M.D."/>
            <person name="Melnick R.L."/>
            <person name="Guiltinan M.J."/>
            <person name="Tyler B.M."/>
            <person name="Meinhardt L.W."/>
            <person name="Bailey B.A."/>
        </authorList>
    </citation>
    <scope>NUCLEOTIDE SEQUENCE [LARGE SCALE GENOMIC DNA]</scope>
    <source>
        <strain evidence="3">zdho120</strain>
    </source>
</reference>
<evidence type="ECO:0000256" key="1">
    <source>
        <dbReference type="SAM" id="MobiDB-lite"/>
    </source>
</evidence>
<accession>A0A225VHP5</accession>
<organism evidence="2 3">
    <name type="scientific">Phytophthora megakarya</name>
    <dbReference type="NCBI Taxonomy" id="4795"/>
    <lineage>
        <taxon>Eukaryota</taxon>
        <taxon>Sar</taxon>
        <taxon>Stramenopiles</taxon>
        <taxon>Oomycota</taxon>
        <taxon>Peronosporomycetes</taxon>
        <taxon>Peronosporales</taxon>
        <taxon>Peronosporaceae</taxon>
        <taxon>Phytophthora</taxon>
    </lineage>
</organism>
<evidence type="ECO:0000313" key="3">
    <source>
        <dbReference type="Proteomes" id="UP000198211"/>
    </source>
</evidence>
<protein>
    <submittedName>
        <fullName evidence="2">Uncharacterized protein</fullName>
    </submittedName>
</protein>
<comment type="caution">
    <text evidence="2">The sequence shown here is derived from an EMBL/GenBank/DDBJ whole genome shotgun (WGS) entry which is preliminary data.</text>
</comment>
<gene>
    <name evidence="2" type="ORF">PHMEG_00023809</name>
</gene>
<dbReference type="Proteomes" id="UP000198211">
    <property type="component" value="Unassembled WGS sequence"/>
</dbReference>
<dbReference type="OrthoDB" id="10444522at2759"/>
<sequence length="87" mass="9456">MPVVLRLRPALQLNPFSPWVWVTLELPSSFPSPLPVTPSMTHAFHTSVLSSCAPFCPSGRRRQRRKSPLSCPPAPGGKSSAARPRPA</sequence>
<proteinExistence type="predicted"/>
<name>A0A225VHP5_9STRA</name>
<dbReference type="AlphaFoldDB" id="A0A225VHP5"/>